<proteinExistence type="predicted"/>
<dbReference type="STRING" id="452.Lspi_1400"/>
<keyword evidence="2" id="KW-1185">Reference proteome</keyword>
<dbReference type="Proteomes" id="UP000054877">
    <property type="component" value="Unassembled WGS sequence"/>
</dbReference>
<evidence type="ECO:0000313" key="2">
    <source>
        <dbReference type="Proteomes" id="UP000054877"/>
    </source>
</evidence>
<accession>A0A0W0Z408</accession>
<evidence type="ECO:0000313" key="1">
    <source>
        <dbReference type="EMBL" id="KTD63881.1"/>
    </source>
</evidence>
<dbReference type="PATRIC" id="fig|452.5.peg.1548"/>
<dbReference type="EMBL" id="LNYX01000014">
    <property type="protein sequence ID" value="KTD63881.1"/>
    <property type="molecule type" value="Genomic_DNA"/>
</dbReference>
<protein>
    <submittedName>
        <fullName evidence="1">Uncharacterized protein</fullName>
    </submittedName>
</protein>
<reference evidence="1 2" key="1">
    <citation type="submission" date="2015-11" db="EMBL/GenBank/DDBJ databases">
        <title>Genomic analysis of 38 Legionella species identifies large and diverse effector repertoires.</title>
        <authorList>
            <person name="Burstein D."/>
            <person name="Amaro F."/>
            <person name="Zusman T."/>
            <person name="Lifshitz Z."/>
            <person name="Cohen O."/>
            <person name="Gilbert J.A."/>
            <person name="Pupko T."/>
            <person name="Shuman H.A."/>
            <person name="Segal G."/>
        </authorList>
    </citation>
    <scope>NUCLEOTIDE SEQUENCE [LARGE SCALE GENOMIC DNA]</scope>
    <source>
        <strain evidence="1 2">Mt.St.Helens-9</strain>
    </source>
</reference>
<gene>
    <name evidence="1" type="ORF">Lspi_1400</name>
</gene>
<comment type="caution">
    <text evidence="1">The sequence shown here is derived from an EMBL/GenBank/DDBJ whole genome shotgun (WGS) entry which is preliminary data.</text>
</comment>
<dbReference type="AlphaFoldDB" id="A0A0W0Z408"/>
<dbReference type="RefSeq" id="WP_058483333.1">
    <property type="nucleotide sequence ID" value="NZ_CAAAII010000001.1"/>
</dbReference>
<sequence>MEWVTGTVLKANTDKEDGNPHSFKIQGDDKKIYFCHLGDIKHNEDKLYGKHDEETLFLEEGDNVKFQVFDQEKYPEKYLFAIHIEKN</sequence>
<organism evidence="1 2">
    <name type="scientific">Legionella spiritensis</name>
    <dbReference type="NCBI Taxonomy" id="452"/>
    <lineage>
        <taxon>Bacteria</taxon>
        <taxon>Pseudomonadati</taxon>
        <taxon>Pseudomonadota</taxon>
        <taxon>Gammaproteobacteria</taxon>
        <taxon>Legionellales</taxon>
        <taxon>Legionellaceae</taxon>
        <taxon>Legionella</taxon>
    </lineage>
</organism>
<name>A0A0W0Z408_LEGSP</name>
<dbReference type="OrthoDB" id="9970333at2"/>